<dbReference type="PANTHER" id="PTHR43461:SF1">
    <property type="entry name" value="TRANSMEMBRANE PROTEIN 256"/>
    <property type="match status" value="1"/>
</dbReference>
<feature type="signal peptide" evidence="7">
    <location>
        <begin position="1"/>
        <end position="29"/>
    </location>
</feature>
<sequence length="139" mass="15138">MLNSFKTYFCIACCFAGSAVLLGAFGAHALKSVLTSSMLEAYKTGVLYQFIHALGLLFSSILCLLCKRKAIIWAARFFIGGILCFSGSLYLMSLLNLKAIALLTPIGGIMFVIAWGCLIYLSFSINSKDITFPEPKIKS</sequence>
<feature type="transmembrane region" description="Helical" evidence="6">
    <location>
        <begin position="99"/>
        <end position="121"/>
    </location>
</feature>
<dbReference type="RefSeq" id="WP_268075972.1">
    <property type="nucleotide sequence ID" value="NZ_CP109965.1"/>
</dbReference>
<evidence type="ECO:0000256" key="2">
    <source>
        <dbReference type="ARBA" id="ARBA00009694"/>
    </source>
</evidence>
<protein>
    <submittedName>
        <fullName evidence="8">DUF423 domain-containing protein</fullName>
    </submittedName>
</protein>
<dbReference type="InterPro" id="IPR006696">
    <property type="entry name" value="DUF423"/>
</dbReference>
<gene>
    <name evidence="8" type="ORF">OLW01_06625</name>
</gene>
<reference evidence="8" key="1">
    <citation type="submission" date="2022-10" db="EMBL/GenBank/DDBJ databases">
        <title>Catenovulum adriacola sp. nov. isolated in the Harbour of Susak.</title>
        <authorList>
            <person name="Schoch T."/>
            <person name="Reich S.J."/>
            <person name="Stoeferle S."/>
            <person name="Flaiz M."/>
            <person name="Kazda M."/>
            <person name="Riedel C.U."/>
            <person name="Duerre P."/>
        </authorList>
    </citation>
    <scope>NUCLEOTIDE SEQUENCE</scope>
    <source>
        <strain evidence="8">TS8</strain>
    </source>
</reference>
<evidence type="ECO:0000313" key="8">
    <source>
        <dbReference type="EMBL" id="WAJ71466.1"/>
    </source>
</evidence>
<keyword evidence="3 6" id="KW-0812">Transmembrane</keyword>
<feature type="transmembrane region" description="Helical" evidence="6">
    <location>
        <begin position="45"/>
        <end position="66"/>
    </location>
</feature>
<keyword evidence="5 6" id="KW-0472">Membrane</keyword>
<evidence type="ECO:0000313" key="9">
    <source>
        <dbReference type="Proteomes" id="UP001163726"/>
    </source>
</evidence>
<feature type="transmembrane region" description="Helical" evidence="6">
    <location>
        <begin position="73"/>
        <end position="93"/>
    </location>
</feature>
<evidence type="ECO:0000256" key="5">
    <source>
        <dbReference type="ARBA" id="ARBA00023136"/>
    </source>
</evidence>
<feature type="chain" id="PRO_5046211556" evidence="7">
    <location>
        <begin position="30"/>
        <end position="139"/>
    </location>
</feature>
<keyword evidence="9" id="KW-1185">Reference proteome</keyword>
<dbReference type="EMBL" id="CP109965">
    <property type="protein sequence ID" value="WAJ71466.1"/>
    <property type="molecule type" value="Genomic_DNA"/>
</dbReference>
<evidence type="ECO:0000256" key="7">
    <source>
        <dbReference type="SAM" id="SignalP"/>
    </source>
</evidence>
<dbReference type="Pfam" id="PF04241">
    <property type="entry name" value="DUF423"/>
    <property type="match status" value="1"/>
</dbReference>
<keyword evidence="7" id="KW-0732">Signal</keyword>
<comment type="subcellular location">
    <subcellularLocation>
        <location evidence="1">Membrane</location>
        <topology evidence="1">Multi-pass membrane protein</topology>
    </subcellularLocation>
</comment>
<dbReference type="PANTHER" id="PTHR43461">
    <property type="entry name" value="TRANSMEMBRANE PROTEIN 256"/>
    <property type="match status" value="1"/>
</dbReference>
<keyword evidence="4 6" id="KW-1133">Transmembrane helix</keyword>
<evidence type="ECO:0000256" key="1">
    <source>
        <dbReference type="ARBA" id="ARBA00004141"/>
    </source>
</evidence>
<organism evidence="8 9">
    <name type="scientific">Catenovulum adriaticum</name>
    <dbReference type="NCBI Taxonomy" id="2984846"/>
    <lineage>
        <taxon>Bacteria</taxon>
        <taxon>Pseudomonadati</taxon>
        <taxon>Pseudomonadota</taxon>
        <taxon>Gammaproteobacteria</taxon>
        <taxon>Alteromonadales</taxon>
        <taxon>Alteromonadaceae</taxon>
        <taxon>Catenovulum</taxon>
    </lineage>
</organism>
<evidence type="ECO:0000256" key="3">
    <source>
        <dbReference type="ARBA" id="ARBA00022692"/>
    </source>
</evidence>
<comment type="similarity">
    <text evidence="2">Belongs to the UPF0382 family.</text>
</comment>
<accession>A0ABY7AQQ5</accession>
<evidence type="ECO:0000256" key="4">
    <source>
        <dbReference type="ARBA" id="ARBA00022989"/>
    </source>
</evidence>
<name>A0ABY7AQQ5_9ALTE</name>
<evidence type="ECO:0000256" key="6">
    <source>
        <dbReference type="SAM" id="Phobius"/>
    </source>
</evidence>
<proteinExistence type="inferred from homology"/>
<dbReference type="Proteomes" id="UP001163726">
    <property type="component" value="Chromosome"/>
</dbReference>